<proteinExistence type="predicted"/>
<dbReference type="InterPro" id="IPR009057">
    <property type="entry name" value="Homeodomain-like_sf"/>
</dbReference>
<comment type="caution">
    <text evidence="6">The sequence shown here is derived from an EMBL/GenBank/DDBJ whole genome shotgun (WGS) entry which is preliminary data.</text>
</comment>
<dbReference type="OrthoDB" id="4551013at2"/>
<dbReference type="PANTHER" id="PTHR30055">
    <property type="entry name" value="HTH-TYPE TRANSCRIPTIONAL REGULATOR RUTR"/>
    <property type="match status" value="1"/>
</dbReference>
<dbReference type="Pfam" id="PF00440">
    <property type="entry name" value="TetR_N"/>
    <property type="match status" value="1"/>
</dbReference>
<gene>
    <name evidence="6" type="ORF">MSEN_14940</name>
</gene>
<evidence type="ECO:0000256" key="4">
    <source>
        <dbReference type="PROSITE-ProRule" id="PRU00335"/>
    </source>
</evidence>
<evidence type="ECO:0000256" key="2">
    <source>
        <dbReference type="ARBA" id="ARBA00023125"/>
    </source>
</evidence>
<evidence type="ECO:0000256" key="3">
    <source>
        <dbReference type="ARBA" id="ARBA00023163"/>
    </source>
</evidence>
<evidence type="ECO:0000313" key="7">
    <source>
        <dbReference type="Proteomes" id="UP000465263"/>
    </source>
</evidence>
<accession>A0A7I9XIN8</accession>
<dbReference type="RefSeq" id="WP_085081616.1">
    <property type="nucleotide sequence ID" value="NZ_BLKV01000001.1"/>
</dbReference>
<dbReference type="InterPro" id="IPR036271">
    <property type="entry name" value="Tet_transcr_reg_TetR-rel_C_sf"/>
</dbReference>
<dbReference type="Gene3D" id="1.10.357.10">
    <property type="entry name" value="Tetracycline Repressor, domain 2"/>
    <property type="match status" value="1"/>
</dbReference>
<feature type="domain" description="HTH tetR-type" evidence="5">
    <location>
        <begin position="16"/>
        <end position="76"/>
    </location>
</feature>
<dbReference type="Gene3D" id="1.10.10.60">
    <property type="entry name" value="Homeodomain-like"/>
    <property type="match status" value="1"/>
</dbReference>
<organism evidence="6 7">
    <name type="scientific">Mycolicibacter senuensis</name>
    <dbReference type="NCBI Taxonomy" id="386913"/>
    <lineage>
        <taxon>Bacteria</taxon>
        <taxon>Bacillati</taxon>
        <taxon>Actinomycetota</taxon>
        <taxon>Actinomycetes</taxon>
        <taxon>Mycobacteriales</taxon>
        <taxon>Mycobacteriaceae</taxon>
        <taxon>Mycolicibacter</taxon>
    </lineage>
</organism>
<dbReference type="EMBL" id="BLKV01000001">
    <property type="protein sequence ID" value="GFG69774.1"/>
    <property type="molecule type" value="Genomic_DNA"/>
</dbReference>
<dbReference type="PROSITE" id="PS50977">
    <property type="entry name" value="HTH_TETR_2"/>
    <property type="match status" value="1"/>
</dbReference>
<evidence type="ECO:0000313" key="6">
    <source>
        <dbReference type="EMBL" id="GFG69774.1"/>
    </source>
</evidence>
<evidence type="ECO:0000256" key="1">
    <source>
        <dbReference type="ARBA" id="ARBA00023015"/>
    </source>
</evidence>
<protein>
    <recommendedName>
        <fullName evidence="5">HTH tetR-type domain-containing protein</fullName>
    </recommendedName>
</protein>
<dbReference type="GO" id="GO:0003700">
    <property type="term" value="F:DNA-binding transcription factor activity"/>
    <property type="evidence" value="ECO:0007669"/>
    <property type="project" value="TreeGrafter"/>
</dbReference>
<keyword evidence="3" id="KW-0804">Transcription</keyword>
<dbReference type="AlphaFoldDB" id="A0A7I9XIN8"/>
<reference evidence="6 7" key="1">
    <citation type="journal article" date="2019" name="Emerg. Microbes Infect.">
        <title>Comprehensive subspecies identification of 175 nontuberculous mycobacteria species based on 7547 genomic profiles.</title>
        <authorList>
            <person name="Matsumoto Y."/>
            <person name="Kinjo T."/>
            <person name="Motooka D."/>
            <person name="Nabeya D."/>
            <person name="Jung N."/>
            <person name="Uechi K."/>
            <person name="Horii T."/>
            <person name="Iida T."/>
            <person name="Fujita J."/>
            <person name="Nakamura S."/>
        </authorList>
    </citation>
    <scope>NUCLEOTIDE SEQUENCE [LARGE SCALE GENOMIC DNA]</scope>
    <source>
        <strain evidence="6 7">JCM 16017</strain>
    </source>
</reference>
<keyword evidence="1" id="KW-0805">Transcription regulation</keyword>
<dbReference type="SUPFAM" id="SSF46689">
    <property type="entry name" value="Homeodomain-like"/>
    <property type="match status" value="1"/>
</dbReference>
<dbReference type="Proteomes" id="UP000465263">
    <property type="component" value="Unassembled WGS sequence"/>
</dbReference>
<keyword evidence="2 4" id="KW-0238">DNA-binding</keyword>
<dbReference type="InterPro" id="IPR050109">
    <property type="entry name" value="HTH-type_TetR-like_transc_reg"/>
</dbReference>
<dbReference type="Pfam" id="PF17918">
    <property type="entry name" value="TetR_C_15"/>
    <property type="match status" value="1"/>
</dbReference>
<dbReference type="InterPro" id="IPR001647">
    <property type="entry name" value="HTH_TetR"/>
</dbReference>
<dbReference type="PANTHER" id="PTHR30055:SF234">
    <property type="entry name" value="HTH-TYPE TRANSCRIPTIONAL REGULATOR BETI"/>
    <property type="match status" value="1"/>
</dbReference>
<keyword evidence="7" id="KW-1185">Reference proteome</keyword>
<dbReference type="InterPro" id="IPR023772">
    <property type="entry name" value="DNA-bd_HTH_TetR-type_CS"/>
</dbReference>
<dbReference type="PROSITE" id="PS01081">
    <property type="entry name" value="HTH_TETR_1"/>
    <property type="match status" value="1"/>
</dbReference>
<dbReference type="InterPro" id="IPR041669">
    <property type="entry name" value="TetR_C_15"/>
</dbReference>
<sequence length="213" mass="22685">MGQQGSGRRRTTLPAAERERQLLGVTRDLLLADGPTELTVDKITAAAEVAKGTFYLYFESKDHLLARLWADYLDAFLGIVRGQLAAPMPPEPGWPAALDALIEQMIRYDMANAALHRAVFSQASGDGLRQLRQADAKVVTLLADTVAAAVAAGAATVTDPPTTAALLYYAVDGLLNAAYLAHAEPDTDTVIAAAKEMVHRTLSTSRATVTPGR</sequence>
<name>A0A7I9XIN8_9MYCO</name>
<evidence type="ECO:0000259" key="5">
    <source>
        <dbReference type="PROSITE" id="PS50977"/>
    </source>
</evidence>
<feature type="DNA-binding region" description="H-T-H motif" evidence="4">
    <location>
        <begin position="39"/>
        <end position="58"/>
    </location>
</feature>
<dbReference type="SUPFAM" id="SSF48498">
    <property type="entry name" value="Tetracyclin repressor-like, C-terminal domain"/>
    <property type="match status" value="1"/>
</dbReference>
<dbReference type="GO" id="GO:0000976">
    <property type="term" value="F:transcription cis-regulatory region binding"/>
    <property type="evidence" value="ECO:0007669"/>
    <property type="project" value="TreeGrafter"/>
</dbReference>